<keyword evidence="7" id="KW-0788">Thiol protease</keyword>
<feature type="region of interest" description="Disordered" evidence="8">
    <location>
        <begin position="571"/>
        <end position="593"/>
    </location>
</feature>
<dbReference type="InterPro" id="IPR038765">
    <property type="entry name" value="Papain-like_cys_pep_sf"/>
</dbReference>
<sequence>MQPTTTSLNVLDSPQKKIKDLVEAAKVEHDPKYTLKNYVRSAQLVLNLAETARIKGDMEGAFVNYLKATTIVLEVVTHCKDFEKQKTDTEYQAIKKRVVALISDTEKIRELLTAKYESIQETEASALATAAKAGRPKPPPRPNKPEFLSSSRYDGQAPIATSSPKMQSFLSAPATTTAPSMAYPTTAPQQSTSPLSQMEALQGSKVSMSFQSPSGPVLIPPSVGLSSYRPLQPTAYGASPSLPSTFQPSTTLAATMATVSPVLVPTLIPTPATAPNIAGLGSQPSPSPVPAPRPVYTVIPPASTPTAMTNGSNSDTNADQGLKPLRPQSAQSATTASSGDSADTYRFPLSIKPQSILNYMRQQNGPSLLLLDIRMQVQYKSAKIKAKSIVNIEPLALRDGVSAQVIAGQGLFNNPSSERKVFMERATFDLVIYYDQNSTEVPSSGPLCNLFRALHDLEFERPLFRRPVLLIGGFDAWLECAGMDWVEGRDVDEARLLGQPSQRVESQAISNSNGSTSTSEDGYRHQPGSTPTSHDHQRQNQALFAKLSQGGGLSRHDGRIIQRNIEDYIKRDDGPQSMVNPRITSNTSTMPNMAYPPRATPYSNLNASIHPPAQSTYSATIDSGYASHASELYGSRPSSASGELNQNTQERTDHASGVSGTLNRRKTIYDDHWNNFGGHEKSYLYGAAAPPIPEKIPIPGASMSSPLTASGTPSGPSFPPMPMTAMQPPIPPKPMRPLPQPPGMNDLKDYTKFGSGFSKIGGSQLGKTGLTNLGNTCFMNSVIQCLIATPPLSRFFLDGSFKRHINLRNPLGTQGRLADAFSDLIRSMWSGQSLVVSPTSFRYAIAGFAPQFKGTEQHDSQEFLSFLLDGLHEDLKTEPRPLPPGDDEGSDADDARMERLPDYEASEIAWQRYLRRDNSIVVSLFQGQFRNRLCCTKCGKTSTTYNAFMYLSLPIKAKTSGRQSQTLLSCLNAFVEPEVMDGDNAWNCPNCKKPRKATKQLTISRVPDVLMIQLKRFSSDGPFKNKIKAMVQYPIQNLDLTKYLPKRQSNGAAESAIFDLYAVSNHSGESEHGYTLFYVRTK</sequence>
<dbReference type="InterPro" id="IPR001763">
    <property type="entry name" value="Rhodanese-like_dom"/>
</dbReference>
<feature type="region of interest" description="Disordered" evidence="8">
    <location>
        <begin position="275"/>
        <end position="344"/>
    </location>
</feature>
<feature type="compositionally biased region" description="Polar residues" evidence="8">
    <location>
        <begin position="499"/>
        <end position="520"/>
    </location>
</feature>
<evidence type="ECO:0000313" key="11">
    <source>
        <dbReference type="EMBL" id="KAG0254701.1"/>
    </source>
</evidence>
<dbReference type="SUPFAM" id="SSF54001">
    <property type="entry name" value="Cysteine proteinases"/>
    <property type="match status" value="1"/>
</dbReference>
<comment type="catalytic activity">
    <reaction evidence="1">
        <text>Thiol-dependent hydrolysis of ester, thioester, amide, peptide and isopeptide bonds formed by the C-terminal Gly of ubiquitin (a 76-residue protein attached to proteins as an intracellular targeting signal).</text>
        <dbReference type="EC" id="3.4.19.12"/>
    </reaction>
</comment>
<keyword evidence="4 11" id="KW-0645">Protease</keyword>
<evidence type="ECO:0000256" key="5">
    <source>
        <dbReference type="ARBA" id="ARBA00022786"/>
    </source>
</evidence>
<dbReference type="InterPro" id="IPR015063">
    <property type="entry name" value="USP8_dimer"/>
</dbReference>
<dbReference type="InterPro" id="IPR001394">
    <property type="entry name" value="Peptidase_C19_UCH"/>
</dbReference>
<dbReference type="InterPro" id="IPR050185">
    <property type="entry name" value="Ub_carboxyl-term_hydrolase"/>
</dbReference>
<dbReference type="AlphaFoldDB" id="A0A9P6PVN3"/>
<dbReference type="SUPFAM" id="SSF52821">
    <property type="entry name" value="Rhodanese/Cell cycle control phosphatase"/>
    <property type="match status" value="1"/>
</dbReference>
<evidence type="ECO:0000259" key="9">
    <source>
        <dbReference type="PROSITE" id="PS50206"/>
    </source>
</evidence>
<dbReference type="PANTHER" id="PTHR21646">
    <property type="entry name" value="UBIQUITIN CARBOXYL-TERMINAL HYDROLASE"/>
    <property type="match status" value="1"/>
</dbReference>
<accession>A0A9P6PVN3</accession>
<keyword evidence="5" id="KW-0833">Ubl conjugation pathway</keyword>
<dbReference type="PROSITE" id="PS50235">
    <property type="entry name" value="USP_3"/>
    <property type="match status" value="1"/>
</dbReference>
<feature type="region of interest" description="Disordered" evidence="8">
    <location>
        <begin position="499"/>
        <end position="538"/>
    </location>
</feature>
<feature type="region of interest" description="Disordered" evidence="8">
    <location>
        <begin position="128"/>
        <end position="171"/>
    </location>
</feature>
<comment type="similarity">
    <text evidence="2">Belongs to the peptidase C19 family.</text>
</comment>
<dbReference type="PROSITE" id="PS50206">
    <property type="entry name" value="RHODANESE_3"/>
    <property type="match status" value="1"/>
</dbReference>
<dbReference type="EMBL" id="JAAAJA010000388">
    <property type="protein sequence ID" value="KAG0254701.1"/>
    <property type="molecule type" value="Genomic_DNA"/>
</dbReference>
<dbReference type="Pfam" id="PF08969">
    <property type="entry name" value="USP8_dimer"/>
    <property type="match status" value="1"/>
</dbReference>
<dbReference type="OrthoDB" id="292964at2759"/>
<dbReference type="GO" id="GO:0016579">
    <property type="term" value="P:protein deubiquitination"/>
    <property type="evidence" value="ECO:0007669"/>
    <property type="project" value="InterPro"/>
</dbReference>
<evidence type="ECO:0000256" key="8">
    <source>
        <dbReference type="SAM" id="MobiDB-lite"/>
    </source>
</evidence>
<feature type="compositionally biased region" description="Polar residues" evidence="8">
    <location>
        <begin position="577"/>
        <end position="591"/>
    </location>
</feature>
<evidence type="ECO:0000256" key="6">
    <source>
        <dbReference type="ARBA" id="ARBA00022801"/>
    </source>
</evidence>
<dbReference type="PROSITE" id="PS00972">
    <property type="entry name" value="USP_1"/>
    <property type="match status" value="1"/>
</dbReference>
<dbReference type="PANTHER" id="PTHR21646:SF95">
    <property type="entry name" value="UBIQUITIN CARBOXYL-TERMINAL HYDROLASE 4-RELATED"/>
    <property type="match status" value="1"/>
</dbReference>
<evidence type="ECO:0000313" key="12">
    <source>
        <dbReference type="Proteomes" id="UP000726737"/>
    </source>
</evidence>
<gene>
    <name evidence="11" type="primary">DOA4</name>
    <name evidence="11" type="ORF">BG011_005566</name>
</gene>
<dbReference type="Proteomes" id="UP000726737">
    <property type="component" value="Unassembled WGS sequence"/>
</dbReference>
<dbReference type="GO" id="GO:0004843">
    <property type="term" value="F:cysteine-type deubiquitinase activity"/>
    <property type="evidence" value="ECO:0007669"/>
    <property type="project" value="UniProtKB-EC"/>
</dbReference>
<proteinExistence type="inferred from homology"/>
<keyword evidence="6" id="KW-0378">Hydrolase</keyword>
<dbReference type="Gene3D" id="3.40.250.10">
    <property type="entry name" value="Rhodanese-like domain"/>
    <property type="match status" value="1"/>
</dbReference>
<evidence type="ECO:0000256" key="4">
    <source>
        <dbReference type="ARBA" id="ARBA00022670"/>
    </source>
</evidence>
<feature type="domain" description="Rhodanese" evidence="9">
    <location>
        <begin position="364"/>
        <end position="486"/>
    </location>
</feature>
<feature type="domain" description="USP" evidence="10">
    <location>
        <begin position="768"/>
        <end position="1082"/>
    </location>
</feature>
<dbReference type="InterPro" id="IPR028889">
    <property type="entry name" value="USP"/>
</dbReference>
<evidence type="ECO:0000256" key="3">
    <source>
        <dbReference type="ARBA" id="ARBA00012759"/>
    </source>
</evidence>
<reference evidence="11" key="1">
    <citation type="journal article" date="2020" name="Fungal Divers.">
        <title>Resolving the Mortierellaceae phylogeny through synthesis of multi-gene phylogenetics and phylogenomics.</title>
        <authorList>
            <person name="Vandepol N."/>
            <person name="Liber J."/>
            <person name="Desiro A."/>
            <person name="Na H."/>
            <person name="Kennedy M."/>
            <person name="Barry K."/>
            <person name="Grigoriev I.V."/>
            <person name="Miller A.N."/>
            <person name="O'Donnell K."/>
            <person name="Stajich J.E."/>
            <person name="Bonito G."/>
        </authorList>
    </citation>
    <scope>NUCLEOTIDE SEQUENCE</scope>
    <source>
        <strain evidence="11">KOD948</strain>
    </source>
</reference>
<dbReference type="CDD" id="cd02674">
    <property type="entry name" value="Peptidase_C19R"/>
    <property type="match status" value="1"/>
</dbReference>
<dbReference type="Gene3D" id="1.20.58.80">
    <property type="entry name" value="Phosphotransferase system, lactose/cellobiose-type IIA subunit"/>
    <property type="match status" value="1"/>
</dbReference>
<feature type="compositionally biased region" description="Polar residues" evidence="8">
    <location>
        <begin position="636"/>
        <end position="649"/>
    </location>
</feature>
<dbReference type="GO" id="GO:0006508">
    <property type="term" value="P:proteolysis"/>
    <property type="evidence" value="ECO:0007669"/>
    <property type="project" value="UniProtKB-KW"/>
</dbReference>
<dbReference type="SUPFAM" id="SSF140856">
    <property type="entry name" value="USP8 N-terminal domain-like"/>
    <property type="match status" value="1"/>
</dbReference>
<dbReference type="Gene3D" id="3.90.70.10">
    <property type="entry name" value="Cysteine proteinases"/>
    <property type="match status" value="1"/>
</dbReference>
<feature type="compositionally biased region" description="Polar residues" evidence="8">
    <location>
        <begin position="148"/>
        <end position="170"/>
    </location>
</feature>
<evidence type="ECO:0000256" key="7">
    <source>
        <dbReference type="ARBA" id="ARBA00022807"/>
    </source>
</evidence>
<protein>
    <recommendedName>
        <fullName evidence="3">ubiquitinyl hydrolase 1</fullName>
        <ecNumber evidence="3">3.4.19.12</ecNumber>
    </recommendedName>
</protein>
<feature type="compositionally biased region" description="Polar residues" evidence="8">
    <location>
        <begin position="304"/>
        <end position="319"/>
    </location>
</feature>
<keyword evidence="12" id="KW-1185">Reference proteome</keyword>
<dbReference type="SMART" id="SM00450">
    <property type="entry name" value="RHOD"/>
    <property type="match status" value="1"/>
</dbReference>
<organism evidence="11 12">
    <name type="scientific">Mortierella polycephala</name>
    <dbReference type="NCBI Taxonomy" id="41804"/>
    <lineage>
        <taxon>Eukaryota</taxon>
        <taxon>Fungi</taxon>
        <taxon>Fungi incertae sedis</taxon>
        <taxon>Mucoromycota</taxon>
        <taxon>Mortierellomycotina</taxon>
        <taxon>Mortierellomycetes</taxon>
        <taxon>Mortierellales</taxon>
        <taxon>Mortierellaceae</taxon>
        <taxon>Mortierella</taxon>
    </lineage>
</organism>
<dbReference type="EC" id="3.4.19.12" evidence="3"/>
<comment type="caution">
    <text evidence="11">The sequence shown here is derived from an EMBL/GenBank/DDBJ whole genome shotgun (WGS) entry which is preliminary data.</text>
</comment>
<dbReference type="Pfam" id="PF00443">
    <property type="entry name" value="UCH"/>
    <property type="match status" value="1"/>
</dbReference>
<evidence type="ECO:0000256" key="2">
    <source>
        <dbReference type="ARBA" id="ARBA00009085"/>
    </source>
</evidence>
<feature type="region of interest" description="Disordered" evidence="8">
    <location>
        <begin position="630"/>
        <end position="663"/>
    </location>
</feature>
<name>A0A9P6PVN3_9FUNG</name>
<dbReference type="InterPro" id="IPR036873">
    <property type="entry name" value="Rhodanese-like_dom_sf"/>
</dbReference>
<evidence type="ECO:0000256" key="1">
    <source>
        <dbReference type="ARBA" id="ARBA00000707"/>
    </source>
</evidence>
<evidence type="ECO:0000259" key="10">
    <source>
        <dbReference type="PROSITE" id="PS50235"/>
    </source>
</evidence>
<dbReference type="InterPro" id="IPR018200">
    <property type="entry name" value="USP_CS"/>
</dbReference>
<feature type="compositionally biased region" description="Low complexity" evidence="8">
    <location>
        <begin position="328"/>
        <end position="344"/>
    </location>
</feature>